<reference evidence="1 2" key="1">
    <citation type="submission" date="2020-07" db="EMBL/GenBank/DDBJ databases">
        <title>Halomonas sp. QX-2 draft genome sequence.</title>
        <authorList>
            <person name="Qiu X."/>
        </authorList>
    </citation>
    <scope>NUCLEOTIDE SEQUENCE [LARGE SCALE GENOMIC DNA]</scope>
    <source>
        <strain evidence="1 2">QX-2</strain>
    </source>
</reference>
<proteinExistence type="predicted"/>
<protein>
    <submittedName>
        <fullName evidence="1">Uncharacterized protein</fullName>
    </submittedName>
</protein>
<sequence length="78" mass="9153">MSADIHHFFAPCRWMTIEELIQEFPRLRPDMGRHDSVRLIESGEREGEAAVTLRNGMREEYDKRGRIIGLYPKSALHE</sequence>
<name>A0A7Z0NA34_9GAMM</name>
<gene>
    <name evidence="1" type="ORF">HZU72_17645</name>
</gene>
<keyword evidence="2" id="KW-1185">Reference proteome</keyword>
<evidence type="ECO:0000313" key="1">
    <source>
        <dbReference type="EMBL" id="NYT74238.1"/>
    </source>
</evidence>
<accession>A0A7Z0NA34</accession>
<dbReference type="RefSeq" id="WP_180094468.1">
    <property type="nucleotide sequence ID" value="NZ_JACCGK010000016.1"/>
</dbReference>
<organism evidence="1 2">
    <name type="scientific">Vreelandella sedimenti</name>
    <dbReference type="NCBI Taxonomy" id="2729618"/>
    <lineage>
        <taxon>Bacteria</taxon>
        <taxon>Pseudomonadati</taxon>
        <taxon>Pseudomonadota</taxon>
        <taxon>Gammaproteobacteria</taxon>
        <taxon>Oceanospirillales</taxon>
        <taxon>Halomonadaceae</taxon>
        <taxon>Vreelandella</taxon>
    </lineage>
</organism>
<evidence type="ECO:0000313" key="2">
    <source>
        <dbReference type="Proteomes" id="UP000520876"/>
    </source>
</evidence>
<dbReference type="EMBL" id="JACCGK010000016">
    <property type="protein sequence ID" value="NYT74238.1"/>
    <property type="molecule type" value="Genomic_DNA"/>
</dbReference>
<dbReference type="AlphaFoldDB" id="A0A7Z0NA34"/>
<comment type="caution">
    <text evidence="1">The sequence shown here is derived from an EMBL/GenBank/DDBJ whole genome shotgun (WGS) entry which is preliminary data.</text>
</comment>
<dbReference type="Proteomes" id="UP000520876">
    <property type="component" value="Unassembled WGS sequence"/>
</dbReference>